<evidence type="ECO:0000256" key="3">
    <source>
        <dbReference type="SAM" id="SignalP"/>
    </source>
</evidence>
<feature type="compositionally biased region" description="Pro residues" evidence="1">
    <location>
        <begin position="305"/>
        <end position="337"/>
    </location>
</feature>
<feature type="transmembrane region" description="Helical" evidence="2">
    <location>
        <begin position="475"/>
        <end position="495"/>
    </location>
</feature>
<dbReference type="Proteomes" id="UP001604282">
    <property type="component" value="Unassembled WGS sequence"/>
</dbReference>
<feature type="domain" description="DUF7507" evidence="4">
    <location>
        <begin position="171"/>
        <end position="225"/>
    </location>
</feature>
<keyword evidence="2" id="KW-0472">Membrane</keyword>
<name>A0ABW7C164_9ACTN</name>
<feature type="compositionally biased region" description="Low complexity" evidence="1">
    <location>
        <begin position="338"/>
        <end position="357"/>
    </location>
</feature>
<keyword evidence="3" id="KW-0732">Signal</keyword>
<feature type="chain" id="PRO_5047463730" description="DUF7507 domain-containing protein" evidence="3">
    <location>
        <begin position="18"/>
        <end position="500"/>
    </location>
</feature>
<keyword evidence="6" id="KW-1185">Reference proteome</keyword>
<feature type="region of interest" description="Disordered" evidence="1">
    <location>
        <begin position="376"/>
        <end position="446"/>
    </location>
</feature>
<dbReference type="RefSeq" id="WP_392883991.1">
    <property type="nucleotide sequence ID" value="NZ_JBICZW010000018.1"/>
</dbReference>
<feature type="compositionally biased region" description="Gly residues" evidence="1">
    <location>
        <begin position="376"/>
        <end position="437"/>
    </location>
</feature>
<proteinExistence type="predicted"/>
<sequence length="500" mass="47290">MSLILAGVLVAPGPVLAGGGVALADGAGSGGLRLGVVVNGRQEAGARPVPVRAGAEVVKRYLLVNRGGADLYEVRVGDPGLPAGVAVRCPRRTLVGLTSMECRARFRALPGVRTATARAEGRIPSLGLTSTATGRGGYTGVTASLALRERVRVAPPSRPATRALGAGTAAATVTYTVTNGGNRALHDVRVTDPALRLSGAGLDCGGRPGVVPVLAPGASAECAATVRRPAGTHRSTGLATGTDRVPTYAPGGLRLAAPLLTARAGASFTVPAPAPEPTRVPVREPVRAGGPAGLAPGGASAAPARPRPAPGPPGNAAAPVPPPAAVLPSGPPGPEIPPAAGAPGAAAGTAGAGAAAPGVAAPGGVAAGPGADGGADGGIGAEAGEGAGGGGMGSGPGTGSGEGSGSGSGQGTGSGSDSGEAAGGEGGGGTGGTGGAGEVPAGGLTPPEAVRRAAAGDDEGFLGRVRRRGREAEEMGVVVMLLLILMPAALAAALLGNRRS</sequence>
<reference evidence="5 6" key="1">
    <citation type="submission" date="2024-10" db="EMBL/GenBank/DDBJ databases">
        <title>The Natural Products Discovery Center: Release of the First 8490 Sequenced Strains for Exploring Actinobacteria Biosynthetic Diversity.</title>
        <authorList>
            <person name="Kalkreuter E."/>
            <person name="Kautsar S.A."/>
            <person name="Yang D."/>
            <person name="Bader C.D."/>
            <person name="Teijaro C.N."/>
            <person name="Fluegel L."/>
            <person name="Davis C.M."/>
            <person name="Simpson J.R."/>
            <person name="Lauterbach L."/>
            <person name="Steele A.D."/>
            <person name="Gui C."/>
            <person name="Meng S."/>
            <person name="Li G."/>
            <person name="Viehrig K."/>
            <person name="Ye F."/>
            <person name="Su P."/>
            <person name="Kiefer A.F."/>
            <person name="Nichols A."/>
            <person name="Cepeda A.J."/>
            <person name="Yan W."/>
            <person name="Fan B."/>
            <person name="Jiang Y."/>
            <person name="Adhikari A."/>
            <person name="Zheng C.-J."/>
            <person name="Schuster L."/>
            <person name="Cowan T.M."/>
            <person name="Smanski M.J."/>
            <person name="Chevrette M.G."/>
            <person name="De Carvalho L.P.S."/>
            <person name="Shen B."/>
        </authorList>
    </citation>
    <scope>NUCLEOTIDE SEQUENCE [LARGE SCALE GENOMIC DNA]</scope>
    <source>
        <strain evidence="5 6">NPDC048229</strain>
    </source>
</reference>
<evidence type="ECO:0000313" key="6">
    <source>
        <dbReference type="Proteomes" id="UP001604282"/>
    </source>
</evidence>
<evidence type="ECO:0000313" key="5">
    <source>
        <dbReference type="EMBL" id="MFG3192264.1"/>
    </source>
</evidence>
<comment type="caution">
    <text evidence="5">The sequence shown here is derived from an EMBL/GenBank/DDBJ whole genome shotgun (WGS) entry which is preliminary data.</text>
</comment>
<dbReference type="InterPro" id="IPR055354">
    <property type="entry name" value="DUF7507"/>
</dbReference>
<evidence type="ECO:0000259" key="4">
    <source>
        <dbReference type="Pfam" id="PF24346"/>
    </source>
</evidence>
<protein>
    <recommendedName>
        <fullName evidence="4">DUF7507 domain-containing protein</fullName>
    </recommendedName>
</protein>
<accession>A0ABW7C164</accession>
<organism evidence="5 6">
    <name type="scientific">Streptomyces omiyaensis</name>
    <dbReference type="NCBI Taxonomy" id="68247"/>
    <lineage>
        <taxon>Bacteria</taxon>
        <taxon>Bacillati</taxon>
        <taxon>Actinomycetota</taxon>
        <taxon>Actinomycetes</taxon>
        <taxon>Kitasatosporales</taxon>
        <taxon>Streptomycetaceae</taxon>
        <taxon>Streptomyces</taxon>
    </lineage>
</organism>
<keyword evidence="2" id="KW-1133">Transmembrane helix</keyword>
<dbReference type="EMBL" id="JBICZW010000018">
    <property type="protein sequence ID" value="MFG3192264.1"/>
    <property type="molecule type" value="Genomic_DNA"/>
</dbReference>
<keyword evidence="2" id="KW-0812">Transmembrane</keyword>
<feature type="signal peptide" evidence="3">
    <location>
        <begin position="1"/>
        <end position="17"/>
    </location>
</feature>
<evidence type="ECO:0000256" key="2">
    <source>
        <dbReference type="SAM" id="Phobius"/>
    </source>
</evidence>
<dbReference type="Pfam" id="PF24346">
    <property type="entry name" value="DUF7507"/>
    <property type="match status" value="1"/>
</dbReference>
<gene>
    <name evidence="5" type="ORF">ACGFYS_25355</name>
</gene>
<evidence type="ECO:0000256" key="1">
    <source>
        <dbReference type="SAM" id="MobiDB-lite"/>
    </source>
</evidence>
<feature type="region of interest" description="Disordered" evidence="1">
    <location>
        <begin position="226"/>
        <end position="245"/>
    </location>
</feature>
<feature type="region of interest" description="Disordered" evidence="1">
    <location>
        <begin position="269"/>
        <end position="357"/>
    </location>
</feature>